<dbReference type="Gene3D" id="3.40.50.150">
    <property type="entry name" value="Vaccinia Virus protein VP39"/>
    <property type="match status" value="1"/>
</dbReference>
<dbReference type="InterPro" id="IPR029063">
    <property type="entry name" value="SAM-dependent_MTases_sf"/>
</dbReference>
<gene>
    <name evidence="5" type="primary">yqxC</name>
    <name evidence="5" type="ORF">MPNT_10225</name>
</gene>
<reference evidence="5" key="1">
    <citation type="submission" date="2021-02" db="EMBL/GenBank/DDBJ databases">
        <authorList>
            <person name="Cremers G."/>
            <person name="Picone N."/>
        </authorList>
    </citation>
    <scope>NUCLEOTIDE SEQUENCE</scope>
    <source>
        <strain evidence="5">PQ17</strain>
    </source>
</reference>
<dbReference type="Proteomes" id="UP000663859">
    <property type="component" value="Unassembled WGS sequence"/>
</dbReference>
<dbReference type="InterPro" id="IPR002877">
    <property type="entry name" value="RNA_MeTrfase_FtsJ_dom"/>
</dbReference>
<dbReference type="NCBIfam" id="TIGR00478">
    <property type="entry name" value="tly"/>
    <property type="match status" value="1"/>
</dbReference>
<dbReference type="PANTHER" id="PTHR32319">
    <property type="entry name" value="BACTERIAL HEMOLYSIN-LIKE PROTEIN"/>
    <property type="match status" value="1"/>
</dbReference>
<dbReference type="PIRSF" id="PIRSF005578">
    <property type="entry name" value="TlyA"/>
    <property type="match status" value="1"/>
</dbReference>
<evidence type="ECO:0000259" key="4">
    <source>
        <dbReference type="SMART" id="SM00363"/>
    </source>
</evidence>
<organism evidence="5 6">
    <name type="scientific">Candidatus Methylacidithermus pantelleriae</name>
    <dbReference type="NCBI Taxonomy" id="2744239"/>
    <lineage>
        <taxon>Bacteria</taxon>
        <taxon>Pseudomonadati</taxon>
        <taxon>Verrucomicrobiota</taxon>
        <taxon>Methylacidiphilae</taxon>
        <taxon>Methylacidiphilales</taxon>
        <taxon>Methylacidiphilaceae</taxon>
        <taxon>Candidatus Methylacidithermus</taxon>
    </lineage>
</organism>
<keyword evidence="5" id="KW-0489">Methyltransferase</keyword>
<evidence type="ECO:0000313" key="6">
    <source>
        <dbReference type="Proteomes" id="UP000663859"/>
    </source>
</evidence>
<feature type="domain" description="RNA-binding S4" evidence="4">
    <location>
        <begin position="43"/>
        <end position="107"/>
    </location>
</feature>
<dbReference type="Pfam" id="PF01728">
    <property type="entry name" value="FtsJ"/>
    <property type="match status" value="1"/>
</dbReference>
<sequence>MTGICQTLCRSLCTRSLLVLSSLFSNIYLARGSCQVRMKSPRERLDRLLVQRGIFPSREKAQAAILAGEVWVGGGRAQKPSLLVSPQDEIRISAKPRYVSRGGYKLEAALQHFGLSPQNWVCLDVGASTGGFTDCLLQHGARRVVAIDVGRGQLNARLRADSRVEIHEGVNARYLQRESFPDPFDLATIDVSFISLRLVLPRIVPLVRPQGYLCVLIKPQFEAGPRQVPKGGVVRDPKVREEVIQSLRVWLAREDLPCQEKGIFPSPVLGSHGNQEIFWLLQRTPN</sequence>
<keyword evidence="1 3" id="KW-0694">RNA-binding</keyword>
<evidence type="ECO:0000256" key="2">
    <source>
        <dbReference type="ARBA" id="ARBA00029460"/>
    </source>
</evidence>
<dbReference type="AlphaFoldDB" id="A0A8J2FN37"/>
<dbReference type="SMART" id="SM00363">
    <property type="entry name" value="S4"/>
    <property type="match status" value="1"/>
</dbReference>
<dbReference type="PROSITE" id="PS50889">
    <property type="entry name" value="S4"/>
    <property type="match status" value="1"/>
</dbReference>
<dbReference type="GO" id="GO:0032259">
    <property type="term" value="P:methylation"/>
    <property type="evidence" value="ECO:0007669"/>
    <property type="project" value="UniProtKB-KW"/>
</dbReference>
<protein>
    <submittedName>
        <fullName evidence="5">rRNA methyltransferase YqxC</fullName>
        <ecNumber evidence="5">2.1.1.-</ecNumber>
    </submittedName>
</protein>
<comment type="caution">
    <text evidence="5">The sequence shown here is derived from an EMBL/GenBank/DDBJ whole genome shotgun (WGS) entry which is preliminary data.</text>
</comment>
<evidence type="ECO:0000256" key="1">
    <source>
        <dbReference type="ARBA" id="ARBA00022884"/>
    </source>
</evidence>
<dbReference type="Gene3D" id="3.10.290.10">
    <property type="entry name" value="RNA-binding S4 domain"/>
    <property type="match status" value="1"/>
</dbReference>
<proteinExistence type="inferred from homology"/>
<keyword evidence="5" id="KW-0808">Transferase</keyword>
<dbReference type="Pfam" id="PF01479">
    <property type="entry name" value="S4"/>
    <property type="match status" value="1"/>
</dbReference>
<dbReference type="InterPro" id="IPR036986">
    <property type="entry name" value="S4_RNA-bd_sf"/>
</dbReference>
<dbReference type="InterPro" id="IPR002942">
    <property type="entry name" value="S4_RNA-bd"/>
</dbReference>
<name>A0A8J2FN37_9BACT</name>
<dbReference type="GO" id="GO:0008168">
    <property type="term" value="F:methyltransferase activity"/>
    <property type="evidence" value="ECO:0007669"/>
    <property type="project" value="UniProtKB-KW"/>
</dbReference>
<dbReference type="EMBL" id="CAJNOB010000001">
    <property type="protein sequence ID" value="CAF0689447.1"/>
    <property type="molecule type" value="Genomic_DNA"/>
</dbReference>
<dbReference type="CDD" id="cd02440">
    <property type="entry name" value="AdoMet_MTases"/>
    <property type="match status" value="1"/>
</dbReference>
<dbReference type="SUPFAM" id="SSF53335">
    <property type="entry name" value="S-adenosyl-L-methionine-dependent methyltransferases"/>
    <property type="match status" value="1"/>
</dbReference>
<evidence type="ECO:0000256" key="3">
    <source>
        <dbReference type="PROSITE-ProRule" id="PRU00182"/>
    </source>
</evidence>
<accession>A0A8J2FN37</accession>
<dbReference type="InterPro" id="IPR047048">
    <property type="entry name" value="TlyA"/>
</dbReference>
<dbReference type="CDD" id="cd00165">
    <property type="entry name" value="S4"/>
    <property type="match status" value="1"/>
</dbReference>
<dbReference type="PANTHER" id="PTHR32319:SF0">
    <property type="entry name" value="BACTERIAL HEMOLYSIN-LIKE PROTEIN"/>
    <property type="match status" value="1"/>
</dbReference>
<evidence type="ECO:0000313" key="5">
    <source>
        <dbReference type="EMBL" id="CAF0689447.1"/>
    </source>
</evidence>
<dbReference type="GO" id="GO:0003723">
    <property type="term" value="F:RNA binding"/>
    <property type="evidence" value="ECO:0007669"/>
    <property type="project" value="UniProtKB-KW"/>
</dbReference>
<dbReference type="EC" id="2.1.1.-" evidence="5"/>
<dbReference type="SUPFAM" id="SSF55174">
    <property type="entry name" value="Alpha-L RNA-binding motif"/>
    <property type="match status" value="1"/>
</dbReference>
<dbReference type="InterPro" id="IPR004538">
    <property type="entry name" value="Hemolysin_A/TlyA"/>
</dbReference>
<comment type="similarity">
    <text evidence="2">Belongs to the TlyA family.</text>
</comment>
<keyword evidence="6" id="KW-1185">Reference proteome</keyword>